<dbReference type="AlphaFoldDB" id="A0A139AA34"/>
<dbReference type="STRING" id="1344416.A0A139AA34"/>
<proteinExistence type="inferred from homology"/>
<protein>
    <submittedName>
        <fullName evidence="8">Uncharacterized protein</fullName>
    </submittedName>
</protein>
<evidence type="ECO:0000256" key="5">
    <source>
        <dbReference type="ARBA" id="ARBA00022989"/>
    </source>
</evidence>
<keyword evidence="4 7" id="KW-0812">Transmembrane</keyword>
<feature type="transmembrane region" description="Helical" evidence="7">
    <location>
        <begin position="256"/>
        <end position="277"/>
    </location>
</feature>
<keyword evidence="9" id="KW-1185">Reference proteome</keyword>
<dbReference type="GO" id="GO:0015093">
    <property type="term" value="F:ferrous iron transmembrane transporter activity"/>
    <property type="evidence" value="ECO:0007669"/>
    <property type="project" value="TreeGrafter"/>
</dbReference>
<keyword evidence="3" id="KW-0813">Transport</keyword>
<organism evidence="8 9">
    <name type="scientific">Gonapodya prolifera (strain JEL478)</name>
    <name type="common">Monoblepharis prolifera</name>
    <dbReference type="NCBI Taxonomy" id="1344416"/>
    <lineage>
        <taxon>Eukaryota</taxon>
        <taxon>Fungi</taxon>
        <taxon>Fungi incertae sedis</taxon>
        <taxon>Chytridiomycota</taxon>
        <taxon>Chytridiomycota incertae sedis</taxon>
        <taxon>Monoblepharidomycetes</taxon>
        <taxon>Monoblepharidales</taxon>
        <taxon>Gonapodyaceae</taxon>
        <taxon>Gonapodya</taxon>
    </lineage>
</organism>
<comment type="subcellular location">
    <subcellularLocation>
        <location evidence="1">Membrane</location>
        <topology evidence="1">Multi-pass membrane protein</topology>
    </subcellularLocation>
</comment>
<sequence length="326" mass="35154">MSNLFSVPIFFVVFRETLEASIIISILLALANQLVGSDVVTALDPKVVADVKLESPPDTEAEALGGDDGSKTALAETSSQMAAAADAILLRRLKIQIFARVHWSLAFAILWGAAEDLREGIFSLVACIFIYAYGWLCFLLLAVSWVMGLAMLSMDRAKIKWRIKLRKAFAQKALTEGALSPHVLLAAVAQHIKADTSHRSSANAGSTTDTIKSSRSSKCALFLLPCTTVLREGLEAVVFVGPIGELHPHRGHCGCYLSIFLVVSTAFLLLLGAGLFSKAVGDFERYKYSAMVGADVAEADDGPESYSVHGNVCYLNCFYPENKKGS</sequence>
<dbReference type="Proteomes" id="UP000070544">
    <property type="component" value="Unassembled WGS sequence"/>
</dbReference>
<evidence type="ECO:0000256" key="1">
    <source>
        <dbReference type="ARBA" id="ARBA00004141"/>
    </source>
</evidence>
<evidence type="ECO:0000256" key="7">
    <source>
        <dbReference type="SAM" id="Phobius"/>
    </source>
</evidence>
<evidence type="ECO:0000313" key="8">
    <source>
        <dbReference type="EMBL" id="KXS13712.1"/>
    </source>
</evidence>
<feature type="transmembrane region" description="Helical" evidence="7">
    <location>
        <begin position="120"/>
        <end position="152"/>
    </location>
</feature>
<dbReference type="GO" id="GO:0033573">
    <property type="term" value="C:high-affinity iron permease complex"/>
    <property type="evidence" value="ECO:0007669"/>
    <property type="project" value="InterPro"/>
</dbReference>
<evidence type="ECO:0000256" key="6">
    <source>
        <dbReference type="ARBA" id="ARBA00023136"/>
    </source>
</evidence>
<keyword evidence="6 7" id="KW-0472">Membrane</keyword>
<keyword evidence="3" id="KW-0408">Iron</keyword>
<dbReference type="EMBL" id="KQ965775">
    <property type="protein sequence ID" value="KXS13712.1"/>
    <property type="molecule type" value="Genomic_DNA"/>
</dbReference>
<evidence type="ECO:0000256" key="2">
    <source>
        <dbReference type="ARBA" id="ARBA00008333"/>
    </source>
</evidence>
<dbReference type="PANTHER" id="PTHR31632">
    <property type="entry name" value="IRON TRANSPORTER FTH1"/>
    <property type="match status" value="1"/>
</dbReference>
<keyword evidence="5 7" id="KW-1133">Transmembrane helix</keyword>
<dbReference type="PANTHER" id="PTHR31632:SF2">
    <property type="entry name" value="PLASMA MEMBRANE IRON PERMEASE"/>
    <property type="match status" value="1"/>
</dbReference>
<evidence type="ECO:0000256" key="4">
    <source>
        <dbReference type="ARBA" id="ARBA00022692"/>
    </source>
</evidence>
<keyword evidence="3" id="KW-0406">Ion transport</keyword>
<comment type="similarity">
    <text evidence="2">Belongs to the oxidase-dependent Fe transporter (OFeT) (TC 9.A.10.1) family.</text>
</comment>
<name>A0A139AA34_GONPJ</name>
<reference evidence="8 9" key="1">
    <citation type="journal article" date="2015" name="Genome Biol. Evol.">
        <title>Phylogenomic analyses indicate that early fungi evolved digesting cell walls of algal ancestors of land plants.</title>
        <authorList>
            <person name="Chang Y."/>
            <person name="Wang S."/>
            <person name="Sekimoto S."/>
            <person name="Aerts A.L."/>
            <person name="Choi C."/>
            <person name="Clum A."/>
            <person name="LaButti K.M."/>
            <person name="Lindquist E.A."/>
            <person name="Yee Ngan C."/>
            <person name="Ohm R.A."/>
            <person name="Salamov A.A."/>
            <person name="Grigoriev I.V."/>
            <person name="Spatafora J.W."/>
            <person name="Berbee M.L."/>
        </authorList>
    </citation>
    <scope>NUCLEOTIDE SEQUENCE [LARGE SCALE GENOMIC DNA]</scope>
    <source>
        <strain evidence="8 9">JEL478</strain>
    </source>
</reference>
<gene>
    <name evidence="8" type="ORF">M427DRAFT_499975</name>
</gene>
<evidence type="ECO:0000313" key="9">
    <source>
        <dbReference type="Proteomes" id="UP000070544"/>
    </source>
</evidence>
<dbReference type="OMA" id="NCCASTE"/>
<keyword evidence="3" id="KW-0410">Iron transport</keyword>
<dbReference type="Pfam" id="PF03239">
    <property type="entry name" value="FTR1"/>
    <property type="match status" value="1"/>
</dbReference>
<evidence type="ECO:0000256" key="3">
    <source>
        <dbReference type="ARBA" id="ARBA00022496"/>
    </source>
</evidence>
<dbReference type="OrthoDB" id="4364at2759"/>
<accession>A0A139AA34</accession>
<dbReference type="InterPro" id="IPR004923">
    <property type="entry name" value="FTR1/Fip1/EfeU"/>
</dbReference>